<dbReference type="InterPro" id="IPR013783">
    <property type="entry name" value="Ig-like_fold"/>
</dbReference>
<feature type="chain" id="PRO_5046817365" evidence="1">
    <location>
        <begin position="23"/>
        <end position="444"/>
    </location>
</feature>
<dbReference type="InterPro" id="IPR014756">
    <property type="entry name" value="Ig_E-set"/>
</dbReference>
<evidence type="ECO:0000313" key="3">
    <source>
        <dbReference type="EMBL" id="MBO9200542.1"/>
    </source>
</evidence>
<dbReference type="Gene3D" id="2.60.120.200">
    <property type="match status" value="1"/>
</dbReference>
<dbReference type="RefSeq" id="WP_209138582.1">
    <property type="nucleotide sequence ID" value="NZ_JAGHKO010000001.1"/>
</dbReference>
<sequence>MKFALKNIQFLSAILVLAAVYAGCQKGPNIKTYTYPTAEPKGLFPDSGYAGFAEVVINGEQFGDYKNAVKVFFNGIQADTVLSCEDGKIVVRVPDDAISGKVSLQVWTNTIDSVGDFRVVPFPIVKAANKDIGLPGETVEITGTGFGSDLTKVKVAFNGTPATVTDITDTLLNVTLPQGFSSGSIVVYVNDYPVTGPLFRAVATLPNPVYWLSFENNLTDKMGGAAATYTYVTGDGTAKPIRYVAGKNGLAVSLSGTGNRKASNNQFIACQPQVSKYKEVSVTAWVNWGSLDYPDSAWYQEPVFDFGQARGLRMALMTRMQANKGPNMVGRLIFEKIDSFPSNTPFDATCNTALKRFEWHHVAMTISTANHLLIVYLDGSEIGRVVLANAADPTLFNHNKVYIGAPTNGVANEPAYGGLIDEFEIFNQALSPDQVFADFYKNKP</sequence>
<feature type="signal peptide" evidence="1">
    <location>
        <begin position="1"/>
        <end position="22"/>
    </location>
</feature>
<accession>A0ABS3YRL8</accession>
<evidence type="ECO:0000259" key="2">
    <source>
        <dbReference type="Pfam" id="PF01833"/>
    </source>
</evidence>
<organism evidence="3 4">
    <name type="scientific">Niastella soli</name>
    <dbReference type="NCBI Taxonomy" id="2821487"/>
    <lineage>
        <taxon>Bacteria</taxon>
        <taxon>Pseudomonadati</taxon>
        <taxon>Bacteroidota</taxon>
        <taxon>Chitinophagia</taxon>
        <taxon>Chitinophagales</taxon>
        <taxon>Chitinophagaceae</taxon>
        <taxon>Niastella</taxon>
    </lineage>
</organism>
<dbReference type="Pfam" id="PF01833">
    <property type="entry name" value="TIG"/>
    <property type="match status" value="2"/>
</dbReference>
<feature type="domain" description="IPT/TIG" evidence="2">
    <location>
        <begin position="43"/>
        <end position="110"/>
    </location>
</feature>
<comment type="caution">
    <text evidence="3">The sequence shown here is derived from an EMBL/GenBank/DDBJ whole genome shotgun (WGS) entry which is preliminary data.</text>
</comment>
<dbReference type="EMBL" id="JAGHKO010000001">
    <property type="protein sequence ID" value="MBO9200542.1"/>
    <property type="molecule type" value="Genomic_DNA"/>
</dbReference>
<keyword evidence="1" id="KW-0732">Signal</keyword>
<dbReference type="SUPFAM" id="SSF81296">
    <property type="entry name" value="E set domains"/>
    <property type="match status" value="2"/>
</dbReference>
<evidence type="ECO:0000256" key="1">
    <source>
        <dbReference type="SAM" id="SignalP"/>
    </source>
</evidence>
<dbReference type="Pfam" id="PF13385">
    <property type="entry name" value="Laminin_G_3"/>
    <property type="match status" value="1"/>
</dbReference>
<gene>
    <name evidence="3" type="ORF">J7I42_09735</name>
</gene>
<evidence type="ECO:0000313" key="4">
    <source>
        <dbReference type="Proteomes" id="UP000677244"/>
    </source>
</evidence>
<dbReference type="InterPro" id="IPR013320">
    <property type="entry name" value="ConA-like_dom_sf"/>
</dbReference>
<dbReference type="InterPro" id="IPR002909">
    <property type="entry name" value="IPT_dom"/>
</dbReference>
<reference evidence="3 4" key="1">
    <citation type="submission" date="2021-03" db="EMBL/GenBank/DDBJ databases">
        <title>Assistant Professor.</title>
        <authorList>
            <person name="Huq M.A."/>
        </authorList>
    </citation>
    <scope>NUCLEOTIDE SEQUENCE [LARGE SCALE GENOMIC DNA]</scope>
    <source>
        <strain evidence="3 4">MAH-29</strain>
    </source>
</reference>
<protein>
    <submittedName>
        <fullName evidence="3">IPT/TIG domain-containing protein</fullName>
    </submittedName>
</protein>
<name>A0ABS3YRL8_9BACT</name>
<dbReference type="SUPFAM" id="SSF49899">
    <property type="entry name" value="Concanavalin A-like lectins/glucanases"/>
    <property type="match status" value="1"/>
</dbReference>
<keyword evidence="4" id="KW-1185">Reference proteome</keyword>
<proteinExistence type="predicted"/>
<dbReference type="Gene3D" id="2.60.40.10">
    <property type="entry name" value="Immunoglobulins"/>
    <property type="match status" value="2"/>
</dbReference>
<dbReference type="Proteomes" id="UP000677244">
    <property type="component" value="Unassembled WGS sequence"/>
</dbReference>
<feature type="domain" description="IPT/TIG" evidence="2">
    <location>
        <begin position="133"/>
        <end position="191"/>
    </location>
</feature>